<gene>
    <name evidence="1" type="ORF">M404DRAFT_996670</name>
</gene>
<dbReference type="InParanoid" id="A0A0C3KJN9"/>
<evidence type="ECO:0000313" key="1">
    <source>
        <dbReference type="EMBL" id="KIO09792.1"/>
    </source>
</evidence>
<sequence length="169" mass="19353">MASLRVYAFTLLESSWLLNRMASLKIWWTTDWDGDALLSGNKESERKLLVSCHCKWKTSHRRYSDVLFKDGCQTRMAAWCHGGESADTTPRNPSAGYGQWLLSTVLAHACRRRCCWSVETTTSRGVCIQRFLFHGRCRAQLPGLPIILHNHTPNTNFQVSLHHHKLCPI</sequence>
<keyword evidence="2" id="KW-1185">Reference proteome</keyword>
<accession>A0A0C3KJN9</accession>
<protein>
    <submittedName>
        <fullName evidence="1">Uncharacterized protein</fullName>
    </submittedName>
</protein>
<proteinExistence type="predicted"/>
<dbReference type="HOGENOM" id="CLU_1579164_0_0_1"/>
<name>A0A0C3KJN9_PISTI</name>
<reference evidence="2" key="2">
    <citation type="submission" date="2015-01" db="EMBL/GenBank/DDBJ databases">
        <title>Evolutionary Origins and Diversification of the Mycorrhizal Mutualists.</title>
        <authorList>
            <consortium name="DOE Joint Genome Institute"/>
            <consortium name="Mycorrhizal Genomics Consortium"/>
            <person name="Kohler A."/>
            <person name="Kuo A."/>
            <person name="Nagy L.G."/>
            <person name="Floudas D."/>
            <person name="Copeland A."/>
            <person name="Barry K.W."/>
            <person name="Cichocki N."/>
            <person name="Veneault-Fourrey C."/>
            <person name="LaButti K."/>
            <person name="Lindquist E.A."/>
            <person name="Lipzen A."/>
            <person name="Lundell T."/>
            <person name="Morin E."/>
            <person name="Murat C."/>
            <person name="Riley R."/>
            <person name="Ohm R."/>
            <person name="Sun H."/>
            <person name="Tunlid A."/>
            <person name="Henrissat B."/>
            <person name="Grigoriev I.V."/>
            <person name="Hibbett D.S."/>
            <person name="Martin F."/>
        </authorList>
    </citation>
    <scope>NUCLEOTIDE SEQUENCE [LARGE SCALE GENOMIC DNA]</scope>
    <source>
        <strain evidence="2">Marx 270</strain>
    </source>
</reference>
<organism evidence="1 2">
    <name type="scientific">Pisolithus tinctorius Marx 270</name>
    <dbReference type="NCBI Taxonomy" id="870435"/>
    <lineage>
        <taxon>Eukaryota</taxon>
        <taxon>Fungi</taxon>
        <taxon>Dikarya</taxon>
        <taxon>Basidiomycota</taxon>
        <taxon>Agaricomycotina</taxon>
        <taxon>Agaricomycetes</taxon>
        <taxon>Agaricomycetidae</taxon>
        <taxon>Boletales</taxon>
        <taxon>Sclerodermatineae</taxon>
        <taxon>Pisolithaceae</taxon>
        <taxon>Pisolithus</taxon>
    </lineage>
</organism>
<dbReference type="AlphaFoldDB" id="A0A0C3KJN9"/>
<dbReference type="Proteomes" id="UP000054217">
    <property type="component" value="Unassembled WGS sequence"/>
</dbReference>
<reference evidence="1 2" key="1">
    <citation type="submission" date="2014-04" db="EMBL/GenBank/DDBJ databases">
        <authorList>
            <consortium name="DOE Joint Genome Institute"/>
            <person name="Kuo A."/>
            <person name="Kohler A."/>
            <person name="Costa M.D."/>
            <person name="Nagy L.G."/>
            <person name="Floudas D."/>
            <person name="Copeland A."/>
            <person name="Barry K.W."/>
            <person name="Cichocki N."/>
            <person name="Veneault-Fourrey C."/>
            <person name="LaButti K."/>
            <person name="Lindquist E.A."/>
            <person name="Lipzen A."/>
            <person name="Lundell T."/>
            <person name="Morin E."/>
            <person name="Murat C."/>
            <person name="Sun H."/>
            <person name="Tunlid A."/>
            <person name="Henrissat B."/>
            <person name="Grigoriev I.V."/>
            <person name="Hibbett D.S."/>
            <person name="Martin F."/>
            <person name="Nordberg H.P."/>
            <person name="Cantor M.N."/>
            <person name="Hua S.X."/>
        </authorList>
    </citation>
    <scope>NUCLEOTIDE SEQUENCE [LARGE SCALE GENOMIC DNA]</scope>
    <source>
        <strain evidence="1 2">Marx 270</strain>
    </source>
</reference>
<evidence type="ECO:0000313" key="2">
    <source>
        <dbReference type="Proteomes" id="UP000054217"/>
    </source>
</evidence>
<dbReference type="EMBL" id="KN831954">
    <property type="protein sequence ID" value="KIO09792.1"/>
    <property type="molecule type" value="Genomic_DNA"/>
</dbReference>